<dbReference type="CDD" id="cd22744">
    <property type="entry name" value="OTU"/>
    <property type="match status" value="1"/>
</dbReference>
<evidence type="ECO:0000313" key="1">
    <source>
        <dbReference type="EMBL" id="KAG2216814.1"/>
    </source>
</evidence>
<dbReference type="OrthoDB" id="2379842at2759"/>
<organism evidence="1 2">
    <name type="scientific">Circinella minor</name>
    <dbReference type="NCBI Taxonomy" id="1195481"/>
    <lineage>
        <taxon>Eukaryota</taxon>
        <taxon>Fungi</taxon>
        <taxon>Fungi incertae sedis</taxon>
        <taxon>Mucoromycota</taxon>
        <taxon>Mucoromycotina</taxon>
        <taxon>Mucoromycetes</taxon>
        <taxon>Mucorales</taxon>
        <taxon>Lichtheimiaceae</taxon>
        <taxon>Circinella</taxon>
    </lineage>
</organism>
<dbReference type="AlphaFoldDB" id="A0A8H7RTK6"/>
<sequence>MGVVDSSIPKKHIDLIFNPKGDGNCGFRSLAYEIYSNQDEWKSIKQEMLDNLTANQHFYLKLFTQDNFDTAKNILICRDEEVSVSFYFTFPEHCLHFYLVKIKQGARYSKYLPILYPGHEALCKSNMIEDYSRIYF</sequence>
<gene>
    <name evidence="1" type="ORF">INT45_013886</name>
</gene>
<dbReference type="EMBL" id="JAEPRB010000357">
    <property type="protein sequence ID" value="KAG2216814.1"/>
    <property type="molecule type" value="Genomic_DNA"/>
</dbReference>
<keyword evidence="2" id="KW-1185">Reference proteome</keyword>
<dbReference type="Proteomes" id="UP000646827">
    <property type="component" value="Unassembled WGS sequence"/>
</dbReference>
<comment type="caution">
    <text evidence="1">The sequence shown here is derived from an EMBL/GenBank/DDBJ whole genome shotgun (WGS) entry which is preliminary data.</text>
</comment>
<reference evidence="1 2" key="1">
    <citation type="submission" date="2020-12" db="EMBL/GenBank/DDBJ databases">
        <title>Metabolic potential, ecology and presence of endohyphal bacteria is reflected in genomic diversity of Mucoromycotina.</title>
        <authorList>
            <person name="Muszewska A."/>
            <person name="Okrasinska A."/>
            <person name="Steczkiewicz K."/>
            <person name="Drgas O."/>
            <person name="Orlowska M."/>
            <person name="Perlinska-Lenart U."/>
            <person name="Aleksandrzak-Piekarczyk T."/>
            <person name="Szatraj K."/>
            <person name="Zielenkiewicz U."/>
            <person name="Pilsyk S."/>
            <person name="Malc E."/>
            <person name="Mieczkowski P."/>
            <person name="Kruszewska J.S."/>
            <person name="Biernat P."/>
            <person name="Pawlowska J."/>
        </authorList>
    </citation>
    <scope>NUCLEOTIDE SEQUENCE [LARGE SCALE GENOMIC DNA]</scope>
    <source>
        <strain evidence="1 2">CBS 142.35</strain>
    </source>
</reference>
<evidence type="ECO:0008006" key="3">
    <source>
        <dbReference type="Google" id="ProtNLM"/>
    </source>
</evidence>
<protein>
    <recommendedName>
        <fullName evidence="3">OTU domain-containing protein</fullName>
    </recommendedName>
</protein>
<evidence type="ECO:0000313" key="2">
    <source>
        <dbReference type="Proteomes" id="UP000646827"/>
    </source>
</evidence>
<accession>A0A8H7RTK6</accession>
<name>A0A8H7RTK6_9FUNG</name>
<proteinExistence type="predicted"/>
<dbReference type="Gene3D" id="3.90.70.80">
    <property type="match status" value="1"/>
</dbReference>